<dbReference type="InterPro" id="IPR011006">
    <property type="entry name" value="CheY-like_superfamily"/>
</dbReference>
<dbReference type="SMART" id="SM00448">
    <property type="entry name" value="REC"/>
    <property type="match status" value="1"/>
</dbReference>
<dbReference type="InParanoid" id="F1ZD34"/>
<evidence type="ECO:0000259" key="5">
    <source>
        <dbReference type="PROSITE" id="PS51755"/>
    </source>
</evidence>
<dbReference type="Gene3D" id="3.40.50.2300">
    <property type="match status" value="1"/>
</dbReference>
<keyword evidence="1 3" id="KW-0238">DNA-binding</keyword>
<dbReference type="InterPro" id="IPR036388">
    <property type="entry name" value="WH-like_DNA-bd_sf"/>
</dbReference>
<proteinExistence type="predicted"/>
<name>F1ZD34_9SPHN</name>
<evidence type="ECO:0000313" key="7">
    <source>
        <dbReference type="Proteomes" id="UP000004728"/>
    </source>
</evidence>
<reference evidence="6 7" key="1">
    <citation type="journal article" date="2012" name="J. Bacteriol.">
        <title>Draft Genome Sequence of Novosphingobium nitrogenifigens Y88T.</title>
        <authorList>
            <person name="Strabala T.J."/>
            <person name="Macdonald L."/>
            <person name="Liu V."/>
            <person name="Smit A.M."/>
        </authorList>
    </citation>
    <scope>NUCLEOTIDE SEQUENCE [LARGE SCALE GENOMIC DNA]</scope>
    <source>
        <strain evidence="6 7">DSM 19370</strain>
    </source>
</reference>
<gene>
    <name evidence="6" type="ORF">Y88_3789</name>
</gene>
<dbReference type="Pfam" id="PF00486">
    <property type="entry name" value="Trans_reg_C"/>
    <property type="match status" value="1"/>
</dbReference>
<dbReference type="HOGENOM" id="CLU_000445_30_1_5"/>
<dbReference type="SMART" id="SM00862">
    <property type="entry name" value="Trans_reg_C"/>
    <property type="match status" value="1"/>
</dbReference>
<dbReference type="RefSeq" id="WP_008071347.1">
    <property type="nucleotide sequence ID" value="NZ_AQWK01000004.1"/>
</dbReference>
<evidence type="ECO:0000313" key="6">
    <source>
        <dbReference type="EMBL" id="EGD57479.1"/>
    </source>
</evidence>
<comment type="caution">
    <text evidence="6">The sequence shown here is derived from an EMBL/GenBank/DDBJ whole genome shotgun (WGS) entry which is preliminary data.</text>
</comment>
<dbReference type="PANTHER" id="PTHR48111">
    <property type="entry name" value="REGULATOR OF RPOS"/>
    <property type="match status" value="1"/>
</dbReference>
<dbReference type="eggNOG" id="COG0745">
    <property type="taxonomic scope" value="Bacteria"/>
</dbReference>
<dbReference type="GO" id="GO:0000156">
    <property type="term" value="F:phosphorelay response regulator activity"/>
    <property type="evidence" value="ECO:0007669"/>
    <property type="project" value="TreeGrafter"/>
</dbReference>
<dbReference type="EMBL" id="AEWJ01000065">
    <property type="protein sequence ID" value="EGD57479.1"/>
    <property type="molecule type" value="Genomic_DNA"/>
</dbReference>
<evidence type="ECO:0000259" key="4">
    <source>
        <dbReference type="PROSITE" id="PS50110"/>
    </source>
</evidence>
<feature type="domain" description="OmpR/PhoB-type" evidence="5">
    <location>
        <begin position="123"/>
        <end position="221"/>
    </location>
</feature>
<dbReference type="Proteomes" id="UP000004728">
    <property type="component" value="Unassembled WGS sequence"/>
</dbReference>
<feature type="domain" description="Response regulatory" evidence="4">
    <location>
        <begin position="1"/>
        <end position="115"/>
    </location>
</feature>
<dbReference type="GO" id="GO:0032993">
    <property type="term" value="C:protein-DNA complex"/>
    <property type="evidence" value="ECO:0007669"/>
    <property type="project" value="TreeGrafter"/>
</dbReference>
<feature type="DNA-binding region" description="OmpR/PhoB-type" evidence="3">
    <location>
        <begin position="123"/>
        <end position="221"/>
    </location>
</feature>
<dbReference type="Pfam" id="PF00072">
    <property type="entry name" value="Response_reg"/>
    <property type="match status" value="1"/>
</dbReference>
<organism evidence="6 7">
    <name type="scientific">Novosphingobium nitrogenifigens DSM 19370</name>
    <dbReference type="NCBI Taxonomy" id="983920"/>
    <lineage>
        <taxon>Bacteria</taxon>
        <taxon>Pseudomonadati</taxon>
        <taxon>Pseudomonadota</taxon>
        <taxon>Alphaproteobacteria</taxon>
        <taxon>Sphingomonadales</taxon>
        <taxon>Sphingomonadaceae</taxon>
        <taxon>Novosphingobium</taxon>
    </lineage>
</organism>
<keyword evidence="2" id="KW-0597">Phosphoprotein</keyword>
<evidence type="ECO:0000256" key="1">
    <source>
        <dbReference type="ARBA" id="ARBA00023125"/>
    </source>
</evidence>
<dbReference type="PROSITE" id="PS51755">
    <property type="entry name" value="OMPR_PHOB"/>
    <property type="match status" value="1"/>
</dbReference>
<dbReference type="GO" id="GO:0005829">
    <property type="term" value="C:cytosol"/>
    <property type="evidence" value="ECO:0007669"/>
    <property type="project" value="TreeGrafter"/>
</dbReference>
<dbReference type="PANTHER" id="PTHR48111:SF36">
    <property type="entry name" value="TRANSCRIPTIONAL REGULATORY PROTEIN CUTR"/>
    <property type="match status" value="1"/>
</dbReference>
<keyword evidence="7" id="KW-1185">Reference proteome</keyword>
<dbReference type="STRING" id="983920.Y88_3789"/>
<dbReference type="InterPro" id="IPR001789">
    <property type="entry name" value="Sig_transdc_resp-reg_receiver"/>
</dbReference>
<dbReference type="PROSITE" id="PS50110">
    <property type="entry name" value="RESPONSE_REGULATORY"/>
    <property type="match status" value="1"/>
</dbReference>
<feature type="modified residue" description="4-aspartylphosphate" evidence="2">
    <location>
        <position position="50"/>
    </location>
</feature>
<dbReference type="GO" id="GO:0000976">
    <property type="term" value="F:transcription cis-regulatory region binding"/>
    <property type="evidence" value="ECO:0007669"/>
    <property type="project" value="TreeGrafter"/>
</dbReference>
<dbReference type="GO" id="GO:0006355">
    <property type="term" value="P:regulation of DNA-templated transcription"/>
    <property type="evidence" value="ECO:0007669"/>
    <property type="project" value="InterPro"/>
</dbReference>
<dbReference type="CDD" id="cd00383">
    <property type="entry name" value="trans_reg_C"/>
    <property type="match status" value="1"/>
</dbReference>
<accession>F1ZD34</accession>
<dbReference type="SUPFAM" id="SSF52172">
    <property type="entry name" value="CheY-like"/>
    <property type="match status" value="1"/>
</dbReference>
<evidence type="ECO:0000256" key="3">
    <source>
        <dbReference type="PROSITE-ProRule" id="PRU01091"/>
    </source>
</evidence>
<dbReference type="Gene3D" id="1.10.10.10">
    <property type="entry name" value="Winged helix-like DNA-binding domain superfamily/Winged helix DNA-binding domain"/>
    <property type="match status" value="1"/>
</dbReference>
<protein>
    <submittedName>
        <fullName evidence="6">Response regulator</fullName>
    </submittedName>
</protein>
<dbReference type="InterPro" id="IPR001867">
    <property type="entry name" value="OmpR/PhoB-type_DNA-bd"/>
</dbReference>
<dbReference type="Gene3D" id="6.10.250.690">
    <property type="match status" value="1"/>
</dbReference>
<sequence length="243" mass="25295">MILLVEDDVAIGRAVVQGLGARGHEVRWLRRASGVIEALGEGGVAVAVLDLNLPDGDGLALCRDLRAAGHGLPVLMLTARGTLDDRLEGFAAGADDYLPKPFAFAELAARVDVLVRRAAQLLPQPVSLGTLSVDPLRGLVLHCGAPLALEPRTQGLLARLVMARGDVVGREALIDAVWGAEAVVGANTLDAAISALRRRLAELVPGLVVKAIKGRGFQIVAHGDAQASAGMDAGNRQEADKLN</sequence>
<dbReference type="InterPro" id="IPR039420">
    <property type="entry name" value="WalR-like"/>
</dbReference>
<dbReference type="AlphaFoldDB" id="F1ZD34"/>
<evidence type="ECO:0000256" key="2">
    <source>
        <dbReference type="PROSITE-ProRule" id="PRU00169"/>
    </source>
</evidence>
<dbReference type="OrthoDB" id="9802426at2"/>